<name>X1H992_9ZZZZ</name>
<dbReference type="EMBL" id="BARU01020834">
    <property type="protein sequence ID" value="GAH53625.1"/>
    <property type="molecule type" value="Genomic_DNA"/>
</dbReference>
<evidence type="ECO:0000313" key="1">
    <source>
        <dbReference type="EMBL" id="GAH53625.1"/>
    </source>
</evidence>
<protein>
    <submittedName>
        <fullName evidence="1">Uncharacterized protein</fullName>
    </submittedName>
</protein>
<organism evidence="1">
    <name type="scientific">marine sediment metagenome</name>
    <dbReference type="NCBI Taxonomy" id="412755"/>
    <lineage>
        <taxon>unclassified sequences</taxon>
        <taxon>metagenomes</taxon>
        <taxon>ecological metagenomes</taxon>
    </lineage>
</organism>
<sequence length="93" mass="10930">MTAKEKERIDRKNGIEKKINNKIKNKYGFVVNTRKDRYCKLIEDGIYGKEKILSIVKKEFGSASPNAFSFFLRDLRLKKIKVNKKSILSFNKE</sequence>
<accession>X1H992</accession>
<reference evidence="1" key="1">
    <citation type="journal article" date="2014" name="Front. Microbiol.">
        <title>High frequency of phylogenetically diverse reductive dehalogenase-homologous genes in deep subseafloor sedimentary metagenomes.</title>
        <authorList>
            <person name="Kawai M."/>
            <person name="Futagami T."/>
            <person name="Toyoda A."/>
            <person name="Takaki Y."/>
            <person name="Nishi S."/>
            <person name="Hori S."/>
            <person name="Arai W."/>
            <person name="Tsubouchi T."/>
            <person name="Morono Y."/>
            <person name="Uchiyama I."/>
            <person name="Ito T."/>
            <person name="Fujiyama A."/>
            <person name="Inagaki F."/>
            <person name="Takami H."/>
        </authorList>
    </citation>
    <scope>NUCLEOTIDE SEQUENCE</scope>
    <source>
        <strain evidence="1">Expedition CK06-06</strain>
    </source>
</reference>
<dbReference type="AlphaFoldDB" id="X1H992"/>
<proteinExistence type="predicted"/>
<gene>
    <name evidence="1" type="ORF">S03H2_34168</name>
</gene>
<comment type="caution">
    <text evidence="1">The sequence shown here is derived from an EMBL/GenBank/DDBJ whole genome shotgun (WGS) entry which is preliminary data.</text>
</comment>